<dbReference type="Gene3D" id="3.30.40.10">
    <property type="entry name" value="Zinc/RING finger domain, C3HC4 (zinc finger)"/>
    <property type="match status" value="1"/>
</dbReference>
<keyword evidence="2 4" id="KW-0863">Zinc-finger</keyword>
<keyword evidence="1 4" id="KW-0479">Metal-binding</keyword>
<evidence type="ECO:0000259" key="8">
    <source>
        <dbReference type="PROSITE" id="PS50103"/>
    </source>
</evidence>
<dbReference type="SUPFAM" id="SSF90229">
    <property type="entry name" value="CCCH zinc finger"/>
    <property type="match status" value="1"/>
</dbReference>
<evidence type="ECO:0000256" key="6">
    <source>
        <dbReference type="SAM" id="MobiDB-lite"/>
    </source>
</evidence>
<evidence type="ECO:0000256" key="3">
    <source>
        <dbReference type="ARBA" id="ARBA00022833"/>
    </source>
</evidence>
<accession>A0A6G0ZIB6</accession>
<dbReference type="InterPro" id="IPR013083">
    <property type="entry name" value="Znf_RING/FYVE/PHD"/>
</dbReference>
<dbReference type="SMART" id="SM00184">
    <property type="entry name" value="RING"/>
    <property type="match status" value="1"/>
</dbReference>
<dbReference type="SUPFAM" id="SSF57850">
    <property type="entry name" value="RING/U-box"/>
    <property type="match status" value="1"/>
</dbReference>
<dbReference type="EMBL" id="VUJU01000402">
    <property type="protein sequence ID" value="KAF0770643.1"/>
    <property type="molecule type" value="Genomic_DNA"/>
</dbReference>
<dbReference type="SMART" id="SM00356">
    <property type="entry name" value="ZnF_C3H1"/>
    <property type="match status" value="1"/>
</dbReference>
<dbReference type="InterPro" id="IPR000571">
    <property type="entry name" value="Znf_CCCH"/>
</dbReference>
<dbReference type="Pfam" id="PF13923">
    <property type="entry name" value="zf-C3HC4_2"/>
    <property type="match status" value="1"/>
</dbReference>
<dbReference type="InterPro" id="IPR001841">
    <property type="entry name" value="Znf_RING"/>
</dbReference>
<dbReference type="PROSITE" id="PS50103">
    <property type="entry name" value="ZF_C3H1"/>
    <property type="match status" value="1"/>
</dbReference>
<dbReference type="PANTHER" id="PTHR23327:SF51">
    <property type="entry name" value="TRANSCRIPTIONAL REGULATOR OF YEAST FORM ADHERENCE 3"/>
    <property type="match status" value="1"/>
</dbReference>
<keyword evidence="3 4" id="KW-0862">Zinc</keyword>
<dbReference type="InterPro" id="IPR017907">
    <property type="entry name" value="Znf_RING_CS"/>
</dbReference>
<dbReference type="OrthoDB" id="6601771at2759"/>
<dbReference type="PANTHER" id="PTHR23327">
    <property type="entry name" value="RING FINGER PROTEIN 127"/>
    <property type="match status" value="1"/>
</dbReference>
<dbReference type="Proteomes" id="UP000478052">
    <property type="component" value="Unassembled WGS sequence"/>
</dbReference>
<dbReference type="GO" id="GO:0008270">
    <property type="term" value="F:zinc ion binding"/>
    <property type="evidence" value="ECO:0007669"/>
    <property type="project" value="UniProtKB-KW"/>
</dbReference>
<protein>
    <submittedName>
        <fullName evidence="9">E3 ubiquitin-protein ligase rnf8-B-like</fullName>
    </submittedName>
</protein>
<evidence type="ECO:0000259" key="7">
    <source>
        <dbReference type="PROSITE" id="PS50089"/>
    </source>
</evidence>
<reference evidence="9 10" key="1">
    <citation type="submission" date="2019-08" db="EMBL/GenBank/DDBJ databases">
        <title>Whole genome of Aphis craccivora.</title>
        <authorList>
            <person name="Voronova N.V."/>
            <person name="Shulinski R.S."/>
            <person name="Bandarenka Y.V."/>
            <person name="Zhorov D.G."/>
            <person name="Warner D."/>
        </authorList>
    </citation>
    <scope>NUCLEOTIDE SEQUENCE [LARGE SCALE GENOMIC DNA]</scope>
    <source>
        <strain evidence="9">180601</strain>
        <tissue evidence="9">Whole Body</tissue>
    </source>
</reference>
<evidence type="ECO:0000256" key="2">
    <source>
        <dbReference type="ARBA" id="ARBA00022771"/>
    </source>
</evidence>
<dbReference type="AlphaFoldDB" id="A0A6G0ZIB6"/>
<feature type="region of interest" description="Disordered" evidence="6">
    <location>
        <begin position="89"/>
        <end position="129"/>
    </location>
</feature>
<evidence type="ECO:0000313" key="9">
    <source>
        <dbReference type="EMBL" id="KAF0770643.1"/>
    </source>
</evidence>
<dbReference type="PROSITE" id="PS00518">
    <property type="entry name" value="ZF_RING_1"/>
    <property type="match status" value="1"/>
</dbReference>
<gene>
    <name evidence="9" type="ORF">FWK35_00006188</name>
</gene>
<evidence type="ECO:0000256" key="4">
    <source>
        <dbReference type="PROSITE-ProRule" id="PRU00723"/>
    </source>
</evidence>
<dbReference type="PROSITE" id="PS50089">
    <property type="entry name" value="ZF_RING_2"/>
    <property type="match status" value="1"/>
</dbReference>
<name>A0A6G0ZIB6_APHCR</name>
<proteinExistence type="predicted"/>
<sequence length="299" mass="34663">MIFHPNCYDPLAHVAHNTLFYGIACEQTFQFMLSSLTTHHRIDMNPEQKVCKYYLQKSCRYGDQCFNSHEKPSYSKQDDKKPILTFEVATSSKQQPEQSENVQQTLTNEPTENADSKSTENVNKTQPNESIKTALELDLSKLTAEMKSLVKQINTLETSVNTLRKQLQEQQKANSDLINELNATQLYDEDFKCPICFEVFIRPSLLDCSHMFCEWCIDKSLEISDYCPICREHIIDYSYCLNTDNIIKRMIGQMPEKDQKKYNNVAALRAKDKPKSLELRALRVQFELLRLTLNGYVSL</sequence>
<evidence type="ECO:0000256" key="5">
    <source>
        <dbReference type="SAM" id="Coils"/>
    </source>
</evidence>
<feature type="domain" description="C3H1-type" evidence="8">
    <location>
        <begin position="45"/>
        <end position="72"/>
    </location>
</feature>
<feature type="domain" description="RING-type" evidence="7">
    <location>
        <begin position="193"/>
        <end position="231"/>
    </location>
</feature>
<organism evidence="9 10">
    <name type="scientific">Aphis craccivora</name>
    <name type="common">Cowpea aphid</name>
    <dbReference type="NCBI Taxonomy" id="307492"/>
    <lineage>
        <taxon>Eukaryota</taxon>
        <taxon>Metazoa</taxon>
        <taxon>Ecdysozoa</taxon>
        <taxon>Arthropoda</taxon>
        <taxon>Hexapoda</taxon>
        <taxon>Insecta</taxon>
        <taxon>Pterygota</taxon>
        <taxon>Neoptera</taxon>
        <taxon>Paraneoptera</taxon>
        <taxon>Hemiptera</taxon>
        <taxon>Sternorrhyncha</taxon>
        <taxon>Aphidomorpha</taxon>
        <taxon>Aphidoidea</taxon>
        <taxon>Aphididae</taxon>
        <taxon>Aphidini</taxon>
        <taxon>Aphis</taxon>
        <taxon>Aphis</taxon>
    </lineage>
</organism>
<evidence type="ECO:0000256" key="1">
    <source>
        <dbReference type="ARBA" id="ARBA00022723"/>
    </source>
</evidence>
<feature type="zinc finger region" description="C3H1-type" evidence="4">
    <location>
        <begin position="45"/>
        <end position="72"/>
    </location>
</feature>
<dbReference type="InterPro" id="IPR036855">
    <property type="entry name" value="Znf_CCCH_sf"/>
</dbReference>
<evidence type="ECO:0000313" key="10">
    <source>
        <dbReference type="Proteomes" id="UP000478052"/>
    </source>
</evidence>
<dbReference type="Gene3D" id="4.10.1000.10">
    <property type="entry name" value="Zinc finger, CCCH-type"/>
    <property type="match status" value="1"/>
</dbReference>
<comment type="caution">
    <text evidence="9">The sequence shown here is derived from an EMBL/GenBank/DDBJ whole genome shotgun (WGS) entry which is preliminary data.</text>
</comment>
<feature type="compositionally biased region" description="Polar residues" evidence="6">
    <location>
        <begin position="119"/>
        <end position="129"/>
    </location>
</feature>
<feature type="compositionally biased region" description="Polar residues" evidence="6">
    <location>
        <begin position="89"/>
        <end position="113"/>
    </location>
</feature>
<keyword evidence="5" id="KW-0175">Coiled coil</keyword>
<keyword evidence="10" id="KW-1185">Reference proteome</keyword>
<feature type="coiled-coil region" evidence="5">
    <location>
        <begin position="132"/>
        <end position="180"/>
    </location>
</feature>